<evidence type="ECO:0000313" key="2">
    <source>
        <dbReference type="Proteomes" id="UP001175226"/>
    </source>
</evidence>
<proteinExistence type="predicted"/>
<dbReference type="Proteomes" id="UP001175226">
    <property type="component" value="Unassembled WGS sequence"/>
</dbReference>
<gene>
    <name evidence="1" type="ORF">EV421DRAFT_1732645</name>
</gene>
<sequence length="118" mass="12654">MPSIAPHLLVVSRADLLWAELTSSALGGIPWFLPVRGELVRRAAGGGGGPPSNGVVIVSNVVAPSEDDKSGEERDECDTYDRCNEGDKLVSGEVRDHGSFVFMAMAVKEKERKLQTNC</sequence>
<reference evidence="1" key="1">
    <citation type="submission" date="2023-06" db="EMBL/GenBank/DDBJ databases">
        <authorList>
            <consortium name="Lawrence Berkeley National Laboratory"/>
            <person name="Ahrendt S."/>
            <person name="Sahu N."/>
            <person name="Indic B."/>
            <person name="Wong-Bajracharya J."/>
            <person name="Merenyi Z."/>
            <person name="Ke H.-M."/>
            <person name="Monk M."/>
            <person name="Kocsube S."/>
            <person name="Drula E."/>
            <person name="Lipzen A."/>
            <person name="Balint B."/>
            <person name="Henrissat B."/>
            <person name="Andreopoulos B."/>
            <person name="Martin F.M."/>
            <person name="Harder C.B."/>
            <person name="Rigling D."/>
            <person name="Ford K.L."/>
            <person name="Foster G.D."/>
            <person name="Pangilinan J."/>
            <person name="Papanicolaou A."/>
            <person name="Barry K."/>
            <person name="LaButti K."/>
            <person name="Viragh M."/>
            <person name="Koriabine M."/>
            <person name="Yan M."/>
            <person name="Riley R."/>
            <person name="Champramary S."/>
            <person name="Plett K.L."/>
            <person name="Tsai I.J."/>
            <person name="Slot J."/>
            <person name="Sipos G."/>
            <person name="Plett J."/>
            <person name="Nagy L.G."/>
            <person name="Grigoriev I.V."/>
        </authorList>
    </citation>
    <scope>NUCLEOTIDE SEQUENCE</scope>
    <source>
        <strain evidence="1">FPL87.14</strain>
    </source>
</reference>
<comment type="caution">
    <text evidence="1">The sequence shown here is derived from an EMBL/GenBank/DDBJ whole genome shotgun (WGS) entry which is preliminary data.</text>
</comment>
<protein>
    <submittedName>
        <fullName evidence="1">Uncharacterized protein</fullName>
    </submittedName>
</protein>
<name>A0AA39MXE2_9AGAR</name>
<organism evidence="1 2">
    <name type="scientific">Armillaria borealis</name>
    <dbReference type="NCBI Taxonomy" id="47425"/>
    <lineage>
        <taxon>Eukaryota</taxon>
        <taxon>Fungi</taxon>
        <taxon>Dikarya</taxon>
        <taxon>Basidiomycota</taxon>
        <taxon>Agaricomycotina</taxon>
        <taxon>Agaricomycetes</taxon>
        <taxon>Agaricomycetidae</taxon>
        <taxon>Agaricales</taxon>
        <taxon>Marasmiineae</taxon>
        <taxon>Physalacriaceae</taxon>
        <taxon>Armillaria</taxon>
    </lineage>
</organism>
<evidence type="ECO:0000313" key="1">
    <source>
        <dbReference type="EMBL" id="KAK0449375.1"/>
    </source>
</evidence>
<dbReference type="AlphaFoldDB" id="A0AA39MXE2"/>
<accession>A0AA39MXE2</accession>
<keyword evidence="2" id="KW-1185">Reference proteome</keyword>
<dbReference type="EMBL" id="JAUEPT010000008">
    <property type="protein sequence ID" value="KAK0449375.1"/>
    <property type="molecule type" value="Genomic_DNA"/>
</dbReference>